<protein>
    <submittedName>
        <fullName evidence="1">Uncharacterized protein</fullName>
    </submittedName>
</protein>
<accession>A0A6P1Y1I7</accession>
<name>A0A6P1Y1I7_9SPIR</name>
<reference evidence="1 2" key="1">
    <citation type="submission" date="2020-01" db="EMBL/GenBank/DDBJ databases">
        <title>Complete genome sequence of a human oral phylogroup 1 Treponema sp. strain ATCC 700766, originally isolated from periodontitis dental plaque.</title>
        <authorList>
            <person name="Chan Y."/>
            <person name="Huo Y.-B."/>
            <person name="Yu X.-L."/>
            <person name="Zeng H."/>
            <person name="Leung W.-K."/>
            <person name="Watt R.M."/>
        </authorList>
    </citation>
    <scope>NUCLEOTIDE SEQUENCE [LARGE SCALE GENOMIC DNA]</scope>
    <source>
        <strain evidence="1 2">OMZ 804</strain>
    </source>
</reference>
<dbReference type="AlphaFoldDB" id="A0A6P1Y1I7"/>
<dbReference type="RefSeq" id="WP_162662959.1">
    <property type="nucleotide sequence ID" value="NZ_CP048020.1"/>
</dbReference>
<dbReference type="EMBL" id="CP048020">
    <property type="protein sequence ID" value="QHX42792.1"/>
    <property type="molecule type" value="Genomic_DNA"/>
</dbReference>
<sequence length="121" mass="13192">MIGVLAVMVSAVVLITSCSQPNSNKINSSDNGNSNNLNGTAWFESGYHIGYYFLDGKVYAVDSIKWEKSFTGTYSGTSYTSYDGTVISFSVSGNILKINNREFLRVTDPNTLEKVKTAPIV</sequence>
<evidence type="ECO:0000313" key="2">
    <source>
        <dbReference type="Proteomes" id="UP000464374"/>
    </source>
</evidence>
<organism evidence="1 2">
    <name type="scientific">Treponema vincentii</name>
    <dbReference type="NCBI Taxonomy" id="69710"/>
    <lineage>
        <taxon>Bacteria</taxon>
        <taxon>Pseudomonadati</taxon>
        <taxon>Spirochaetota</taxon>
        <taxon>Spirochaetia</taxon>
        <taxon>Spirochaetales</taxon>
        <taxon>Treponemataceae</taxon>
        <taxon>Treponema</taxon>
    </lineage>
</organism>
<proteinExistence type="predicted"/>
<dbReference type="Proteomes" id="UP000464374">
    <property type="component" value="Chromosome"/>
</dbReference>
<gene>
    <name evidence="1" type="ORF">GWP43_04260</name>
</gene>
<dbReference type="KEGG" id="trz:GWP43_04260"/>
<evidence type="ECO:0000313" key="1">
    <source>
        <dbReference type="EMBL" id="QHX42792.1"/>
    </source>
</evidence>